<proteinExistence type="predicted"/>
<reference evidence="2 3" key="1">
    <citation type="submission" date="2023-03" db="EMBL/GenBank/DDBJ databases">
        <authorList>
            <person name="Shen W."/>
            <person name="Cai J."/>
        </authorList>
    </citation>
    <scope>NUCLEOTIDE SEQUENCE [LARGE SCALE GENOMIC DNA]</scope>
    <source>
        <strain evidence="2 3">P72-2</strain>
    </source>
</reference>
<evidence type="ECO:0008006" key="4">
    <source>
        <dbReference type="Google" id="ProtNLM"/>
    </source>
</evidence>
<accession>A0ABU3ESV4</accession>
<dbReference type="RefSeq" id="WP_311859627.1">
    <property type="nucleotide sequence ID" value="NZ_JARPYR010000021.1"/>
</dbReference>
<keyword evidence="1" id="KW-1133">Transmembrane helix</keyword>
<organism evidence="2 3">
    <name type="scientific">Enterococcus dongliensis</name>
    <dbReference type="NCBI Taxonomy" id="2559925"/>
    <lineage>
        <taxon>Bacteria</taxon>
        <taxon>Bacillati</taxon>
        <taxon>Bacillota</taxon>
        <taxon>Bacilli</taxon>
        <taxon>Lactobacillales</taxon>
        <taxon>Enterococcaceae</taxon>
        <taxon>Enterococcus</taxon>
    </lineage>
</organism>
<evidence type="ECO:0000313" key="3">
    <source>
        <dbReference type="Proteomes" id="UP001256547"/>
    </source>
</evidence>
<protein>
    <recommendedName>
        <fullName evidence="4">DUF4352 domain-containing protein</fullName>
    </recommendedName>
</protein>
<evidence type="ECO:0000313" key="2">
    <source>
        <dbReference type="EMBL" id="MDT2597408.1"/>
    </source>
</evidence>
<name>A0ABU3ESV4_9ENTE</name>
<feature type="transmembrane region" description="Helical" evidence="1">
    <location>
        <begin position="6"/>
        <end position="27"/>
    </location>
</feature>
<gene>
    <name evidence="2" type="ORF">P7D39_10390</name>
</gene>
<keyword evidence="3" id="KW-1185">Reference proteome</keyword>
<keyword evidence="1" id="KW-0472">Membrane</keyword>
<dbReference type="Proteomes" id="UP001256547">
    <property type="component" value="Unassembled WGS sequence"/>
</dbReference>
<comment type="caution">
    <text evidence="2">The sequence shown here is derived from an EMBL/GenBank/DDBJ whole genome shotgun (WGS) entry which is preliminary data.</text>
</comment>
<keyword evidence="1" id="KW-0812">Transmembrane</keyword>
<dbReference type="EMBL" id="JARPYR010000021">
    <property type="protein sequence ID" value="MDT2597408.1"/>
    <property type="molecule type" value="Genomic_DNA"/>
</dbReference>
<sequence length="206" mass="23666">MEQLTTKDWITISISVIALLISIINFIRDRKHVTLRISKQGLIKRLETFDAIPAFPDQLIGVCIDFRFLNSSKYSIGYFDLVFKDGYSNQPLACTYKVAFRPEIASQELLGITINDDVTHFNPMDSNYGTIPANSYVFKEVIVSPISDRIRVNVKFAQFGWIPNFRSQTTKTRKWKSKLIKLSPEETAILQEQAAKLQQEVQKQLE</sequence>
<evidence type="ECO:0000256" key="1">
    <source>
        <dbReference type="SAM" id="Phobius"/>
    </source>
</evidence>